<dbReference type="Proteomes" id="UP001044222">
    <property type="component" value="Unassembled WGS sequence"/>
</dbReference>
<dbReference type="AlphaFoldDB" id="A0A9D3S544"/>
<feature type="region of interest" description="Disordered" evidence="1">
    <location>
        <begin position="85"/>
        <end position="110"/>
    </location>
</feature>
<comment type="caution">
    <text evidence="2">The sequence shown here is derived from an EMBL/GenBank/DDBJ whole genome shotgun (WGS) entry which is preliminary data.</text>
</comment>
<name>A0A9D3S544_ANGAN</name>
<organism evidence="2 3">
    <name type="scientific">Anguilla anguilla</name>
    <name type="common">European freshwater eel</name>
    <name type="synonym">Muraena anguilla</name>
    <dbReference type="NCBI Taxonomy" id="7936"/>
    <lineage>
        <taxon>Eukaryota</taxon>
        <taxon>Metazoa</taxon>
        <taxon>Chordata</taxon>
        <taxon>Craniata</taxon>
        <taxon>Vertebrata</taxon>
        <taxon>Euteleostomi</taxon>
        <taxon>Actinopterygii</taxon>
        <taxon>Neopterygii</taxon>
        <taxon>Teleostei</taxon>
        <taxon>Anguilliformes</taxon>
        <taxon>Anguillidae</taxon>
        <taxon>Anguilla</taxon>
    </lineage>
</organism>
<evidence type="ECO:0000256" key="1">
    <source>
        <dbReference type="SAM" id="MobiDB-lite"/>
    </source>
</evidence>
<keyword evidence="3" id="KW-1185">Reference proteome</keyword>
<accession>A0A9D3S544</accession>
<evidence type="ECO:0000313" key="3">
    <source>
        <dbReference type="Proteomes" id="UP001044222"/>
    </source>
</evidence>
<protein>
    <submittedName>
        <fullName evidence="2">Uncharacterized protein</fullName>
    </submittedName>
</protein>
<dbReference type="EMBL" id="JAFIRN010000002">
    <property type="protein sequence ID" value="KAG5855240.1"/>
    <property type="molecule type" value="Genomic_DNA"/>
</dbReference>
<evidence type="ECO:0000313" key="2">
    <source>
        <dbReference type="EMBL" id="KAG5855240.1"/>
    </source>
</evidence>
<sequence>MDLIGNLTGSKGKGSGNNMVDKVIDTAAVKAKEQIGSMMGGKKQAGEPAAKGGIGDMVSGAVGNIAADAAKDSVMDEVTKFGGSVQVTTPSLPPSLIKTHDNMSGPPPPPPRPLTHVWSLKELHARNECYAV</sequence>
<proteinExistence type="predicted"/>
<reference evidence="2" key="1">
    <citation type="submission" date="2021-01" db="EMBL/GenBank/DDBJ databases">
        <title>A chromosome-scale assembly of European eel, Anguilla anguilla.</title>
        <authorList>
            <person name="Henkel C."/>
            <person name="Jong-Raadsen S.A."/>
            <person name="Dufour S."/>
            <person name="Weltzien F.-A."/>
            <person name="Palstra A.P."/>
            <person name="Pelster B."/>
            <person name="Spaink H.P."/>
            <person name="Van Den Thillart G.E."/>
            <person name="Jansen H."/>
            <person name="Zahm M."/>
            <person name="Klopp C."/>
            <person name="Cedric C."/>
            <person name="Louis A."/>
            <person name="Berthelot C."/>
            <person name="Parey E."/>
            <person name="Roest Crollius H."/>
            <person name="Montfort J."/>
            <person name="Robinson-Rechavi M."/>
            <person name="Bucao C."/>
            <person name="Bouchez O."/>
            <person name="Gislard M."/>
            <person name="Lluch J."/>
            <person name="Milhes M."/>
            <person name="Lampietro C."/>
            <person name="Lopez Roques C."/>
            <person name="Donnadieu C."/>
            <person name="Braasch I."/>
            <person name="Desvignes T."/>
            <person name="Postlethwait J."/>
            <person name="Bobe J."/>
            <person name="Guiguen Y."/>
            <person name="Dirks R."/>
        </authorList>
    </citation>
    <scope>NUCLEOTIDE SEQUENCE</scope>
    <source>
        <strain evidence="2">Tag_6206</strain>
        <tissue evidence="2">Liver</tissue>
    </source>
</reference>
<gene>
    <name evidence="2" type="ORF">ANANG_G00046980</name>
</gene>